<keyword evidence="3" id="KW-1185">Reference proteome</keyword>
<sequence>MEIVGRVPEARVPLSMVFIGGVMRSYAMLFTASRSSPAEVGVQENEDDCLVGLTKVVAHGVMVSMATTLVIGSSGKLLSEKEDDAPRFFQLVVDLVDHWDFDVTIGASGDVSNLLDGNMHYRMWPRGATMQQSRFSDSLEIRPQMRGLGVVTCSSGSELPRMSPTEKTMHGDDVTTRGRLAMFSPAASDQADFASGETQRWSPTSIKNRRARSS</sequence>
<evidence type="ECO:0000256" key="1">
    <source>
        <dbReference type="SAM" id="MobiDB-lite"/>
    </source>
</evidence>
<organism evidence="2 3">
    <name type="scientific">Protea cynaroides</name>
    <dbReference type="NCBI Taxonomy" id="273540"/>
    <lineage>
        <taxon>Eukaryota</taxon>
        <taxon>Viridiplantae</taxon>
        <taxon>Streptophyta</taxon>
        <taxon>Embryophyta</taxon>
        <taxon>Tracheophyta</taxon>
        <taxon>Spermatophyta</taxon>
        <taxon>Magnoliopsida</taxon>
        <taxon>Proteales</taxon>
        <taxon>Proteaceae</taxon>
        <taxon>Protea</taxon>
    </lineage>
</organism>
<gene>
    <name evidence="2" type="ORF">NE237_000450</name>
</gene>
<dbReference type="AlphaFoldDB" id="A0A9Q0QXH7"/>
<proteinExistence type="predicted"/>
<dbReference type="EMBL" id="JAMYWD010000003">
    <property type="protein sequence ID" value="KAJ4975344.1"/>
    <property type="molecule type" value="Genomic_DNA"/>
</dbReference>
<dbReference type="Proteomes" id="UP001141806">
    <property type="component" value="Unassembled WGS sequence"/>
</dbReference>
<reference evidence="2" key="1">
    <citation type="journal article" date="2023" name="Plant J.">
        <title>The genome of the king protea, Protea cynaroides.</title>
        <authorList>
            <person name="Chang J."/>
            <person name="Duong T.A."/>
            <person name="Schoeman C."/>
            <person name="Ma X."/>
            <person name="Roodt D."/>
            <person name="Barker N."/>
            <person name="Li Z."/>
            <person name="Van de Peer Y."/>
            <person name="Mizrachi E."/>
        </authorList>
    </citation>
    <scope>NUCLEOTIDE SEQUENCE</scope>
    <source>
        <tissue evidence="2">Young leaves</tissue>
    </source>
</reference>
<protein>
    <submittedName>
        <fullName evidence="2">Uncharacterized protein</fullName>
    </submittedName>
</protein>
<evidence type="ECO:0000313" key="3">
    <source>
        <dbReference type="Proteomes" id="UP001141806"/>
    </source>
</evidence>
<name>A0A9Q0QXH7_9MAGN</name>
<accession>A0A9Q0QXH7</accession>
<evidence type="ECO:0000313" key="2">
    <source>
        <dbReference type="EMBL" id="KAJ4975344.1"/>
    </source>
</evidence>
<feature type="compositionally biased region" description="Polar residues" evidence="1">
    <location>
        <begin position="196"/>
        <end position="206"/>
    </location>
</feature>
<feature type="region of interest" description="Disordered" evidence="1">
    <location>
        <begin position="185"/>
        <end position="214"/>
    </location>
</feature>
<comment type="caution">
    <text evidence="2">The sequence shown here is derived from an EMBL/GenBank/DDBJ whole genome shotgun (WGS) entry which is preliminary data.</text>
</comment>